<proteinExistence type="predicted"/>
<accession>A0A151Z743</accession>
<sequence length="85" mass="9541">MSNNNTEEQQVPGSASPTLTGKKQNRSQPEWIKPSEKQVKPLMINNSLTTSKVPFVPLNPDETTLHLMYYVVSCVTTLDTMFNTL</sequence>
<name>A0A151Z743_TIELA</name>
<dbReference type="EMBL" id="LODT01000039">
    <property type="protein sequence ID" value="KYQ89755.1"/>
    <property type="molecule type" value="Genomic_DNA"/>
</dbReference>
<dbReference type="InParanoid" id="A0A151Z743"/>
<reference evidence="2 3" key="1">
    <citation type="submission" date="2015-12" db="EMBL/GenBank/DDBJ databases">
        <title>Dictyostelia acquired genes for synthesis and detection of signals that induce cell-type specialization by lateral gene transfer from prokaryotes.</title>
        <authorList>
            <person name="Gloeckner G."/>
            <person name="Schaap P."/>
        </authorList>
    </citation>
    <scope>NUCLEOTIDE SEQUENCE [LARGE SCALE GENOMIC DNA]</scope>
    <source>
        <strain evidence="2 3">TK</strain>
    </source>
</reference>
<keyword evidence="3" id="KW-1185">Reference proteome</keyword>
<organism evidence="2 3">
    <name type="scientific">Tieghemostelium lacteum</name>
    <name type="common">Slime mold</name>
    <name type="synonym">Dictyostelium lacteum</name>
    <dbReference type="NCBI Taxonomy" id="361077"/>
    <lineage>
        <taxon>Eukaryota</taxon>
        <taxon>Amoebozoa</taxon>
        <taxon>Evosea</taxon>
        <taxon>Eumycetozoa</taxon>
        <taxon>Dictyostelia</taxon>
        <taxon>Dictyosteliales</taxon>
        <taxon>Raperosteliaceae</taxon>
        <taxon>Tieghemostelium</taxon>
    </lineage>
</organism>
<feature type="region of interest" description="Disordered" evidence="1">
    <location>
        <begin position="1"/>
        <end position="38"/>
    </location>
</feature>
<feature type="compositionally biased region" description="Polar residues" evidence="1">
    <location>
        <begin position="1"/>
        <end position="28"/>
    </location>
</feature>
<dbReference type="AlphaFoldDB" id="A0A151Z743"/>
<gene>
    <name evidence="2" type="ORF">DLAC_09724</name>
</gene>
<evidence type="ECO:0000313" key="3">
    <source>
        <dbReference type="Proteomes" id="UP000076078"/>
    </source>
</evidence>
<evidence type="ECO:0000256" key="1">
    <source>
        <dbReference type="SAM" id="MobiDB-lite"/>
    </source>
</evidence>
<protein>
    <submittedName>
        <fullName evidence="2">RNA polymerase III subunit</fullName>
    </submittedName>
</protein>
<dbReference type="Proteomes" id="UP000076078">
    <property type="component" value="Unassembled WGS sequence"/>
</dbReference>
<comment type="caution">
    <text evidence="2">The sequence shown here is derived from an EMBL/GenBank/DDBJ whole genome shotgun (WGS) entry which is preliminary data.</text>
</comment>
<evidence type="ECO:0000313" key="2">
    <source>
        <dbReference type="EMBL" id="KYQ89755.1"/>
    </source>
</evidence>